<dbReference type="Gene3D" id="2.130.10.10">
    <property type="entry name" value="YVTN repeat-like/Quinoprotein amine dehydrogenase"/>
    <property type="match status" value="1"/>
</dbReference>
<keyword evidence="2" id="KW-0812">Transmembrane</keyword>
<name>A0A0F7ICP0_9EURY</name>
<dbReference type="SUPFAM" id="SSF101898">
    <property type="entry name" value="NHL repeat"/>
    <property type="match status" value="1"/>
</dbReference>
<evidence type="ECO:0000313" key="4">
    <source>
        <dbReference type="EMBL" id="AKG91052.1"/>
    </source>
</evidence>
<dbReference type="EMBL" id="CP011267">
    <property type="protein sequence ID" value="AKG91052.1"/>
    <property type="molecule type" value="Genomic_DNA"/>
</dbReference>
<dbReference type="GeneID" id="24804231"/>
<dbReference type="HOGENOM" id="CLU_663245_0_0_2"/>
<sequence>MNVKKILLVAVVSLAALVSGVSAADFEYGDVFAGVYGGKVMHYAPNGTLKATYDVCGYQYVTGMAFDSDGNLYVTCFSKAEVVKVQRDTGTVLSTISTGTQPESVVFDASGNFYVGHAGGDYDIRKFNSSGVQTDSYDVAPESRGSDWIDLASDQCTMFYTSEGRKIMRYDVCNDTQLSDWTVVSSYGTLYALRILPGGGVLVADSENVKRLNSSGAIVQIYDLTGFNSWFALNLDPDGKSFWSGDFSNGKFVKFNISTGNAETIIDTGQGGSSLFGLAVFGEITVSKPVITISIDPATATNTVGDTHTVTVTVQKDGSPLSGVTVDFEVISGPNAGESESAVTNASGQATFSYTGSGGSGTDVIVAKYSENGSVYRAKAIKKWVSTSIPEFPPVAVGILGALGAVVLFATRRD</sequence>
<proteinExistence type="inferred from homology"/>
<comment type="similarity">
    <text evidence="1">Belongs to the intimin/invasin family.</text>
</comment>
<dbReference type="InterPro" id="IPR015943">
    <property type="entry name" value="WD40/YVTN_repeat-like_dom_sf"/>
</dbReference>
<accession>A0A0F7ICP0</accession>
<evidence type="ECO:0000313" key="5">
    <source>
        <dbReference type="Proteomes" id="UP000034723"/>
    </source>
</evidence>
<reference evidence="4 5" key="1">
    <citation type="submission" date="2015-04" db="EMBL/GenBank/DDBJ databases">
        <title>The complete genome sequence of the hyperthermophilic, obligate iron-reducing archaeon Geoglobus ahangari strain 234T.</title>
        <authorList>
            <person name="Manzella M.P."/>
            <person name="Holmes D.E."/>
            <person name="Rocheleau J.M."/>
            <person name="Chung A."/>
            <person name="Reguera G."/>
            <person name="Kashefi K."/>
        </authorList>
    </citation>
    <scope>NUCLEOTIDE SEQUENCE [LARGE SCALE GENOMIC DNA]</scope>
    <source>
        <strain evidence="4 5">234</strain>
    </source>
</reference>
<dbReference type="Gene3D" id="2.60.40.10">
    <property type="entry name" value="Immunoglobulins"/>
    <property type="match status" value="1"/>
</dbReference>
<organism evidence="4 5">
    <name type="scientific">Geoglobus ahangari</name>
    <dbReference type="NCBI Taxonomy" id="113653"/>
    <lineage>
        <taxon>Archaea</taxon>
        <taxon>Methanobacteriati</taxon>
        <taxon>Methanobacteriota</taxon>
        <taxon>Archaeoglobi</taxon>
        <taxon>Archaeoglobales</taxon>
        <taxon>Archaeoglobaceae</taxon>
        <taxon>Geoglobus</taxon>
    </lineage>
</organism>
<dbReference type="PROSITE" id="PS51127">
    <property type="entry name" value="BIG1"/>
    <property type="match status" value="1"/>
</dbReference>
<evidence type="ECO:0000256" key="2">
    <source>
        <dbReference type="SAM" id="Phobius"/>
    </source>
</evidence>
<gene>
    <name evidence="4" type="ORF">GAH_01662</name>
</gene>
<dbReference type="KEGG" id="gah:GAH_01662"/>
<dbReference type="RefSeq" id="WP_156967439.1">
    <property type="nucleotide sequence ID" value="NZ_CP011267.1"/>
</dbReference>
<evidence type="ECO:0000256" key="1">
    <source>
        <dbReference type="ARBA" id="ARBA00010116"/>
    </source>
</evidence>
<dbReference type="InterPro" id="IPR013783">
    <property type="entry name" value="Ig-like_fold"/>
</dbReference>
<keyword evidence="5" id="KW-1185">Reference proteome</keyword>
<dbReference type="SUPFAM" id="SSF49373">
    <property type="entry name" value="Invasin/intimin cell-adhesion fragments"/>
    <property type="match status" value="1"/>
</dbReference>
<dbReference type="InterPro" id="IPR003344">
    <property type="entry name" value="Big_1_dom"/>
</dbReference>
<keyword evidence="2" id="KW-1133">Transmembrane helix</keyword>
<dbReference type="AlphaFoldDB" id="A0A0F7ICP0"/>
<keyword evidence="2" id="KW-0472">Membrane</keyword>
<dbReference type="InParanoid" id="A0A0F7ICP0"/>
<dbReference type="InterPro" id="IPR008964">
    <property type="entry name" value="Invasin/intimin_cell_adhesion"/>
</dbReference>
<evidence type="ECO:0000259" key="3">
    <source>
        <dbReference type="PROSITE" id="PS51127"/>
    </source>
</evidence>
<feature type="domain" description="Big-1" evidence="3">
    <location>
        <begin position="290"/>
        <end position="385"/>
    </location>
</feature>
<feature type="transmembrane region" description="Helical" evidence="2">
    <location>
        <begin position="392"/>
        <end position="411"/>
    </location>
</feature>
<protein>
    <submittedName>
        <fullName evidence="4">Bacterial Ig-like domain (group 1)</fullName>
    </submittedName>
</protein>
<dbReference type="Proteomes" id="UP000034723">
    <property type="component" value="Chromosome"/>
</dbReference>
<dbReference type="PATRIC" id="fig|113653.22.peg.1636"/>